<dbReference type="GO" id="GO:0070534">
    <property type="term" value="P:protein K63-linked ubiquitination"/>
    <property type="evidence" value="ECO:0007669"/>
    <property type="project" value="UniProtKB-ARBA"/>
</dbReference>
<dbReference type="InterPro" id="IPR032675">
    <property type="entry name" value="LRR_dom_sf"/>
</dbReference>
<evidence type="ECO:0000259" key="17">
    <source>
        <dbReference type="PROSITE" id="PS50181"/>
    </source>
</evidence>
<evidence type="ECO:0000256" key="8">
    <source>
        <dbReference type="ARBA" id="ARBA00022786"/>
    </source>
</evidence>
<evidence type="ECO:0000256" key="12">
    <source>
        <dbReference type="ARBA" id="ARBA00056227"/>
    </source>
</evidence>
<dbReference type="GO" id="GO:0005737">
    <property type="term" value="C:cytoplasm"/>
    <property type="evidence" value="ECO:0007669"/>
    <property type="project" value="UniProtKB-SubCell"/>
</dbReference>
<evidence type="ECO:0000256" key="3">
    <source>
        <dbReference type="ARBA" id="ARBA00004906"/>
    </source>
</evidence>
<evidence type="ECO:0000256" key="2">
    <source>
        <dbReference type="ARBA" id="ARBA00004496"/>
    </source>
</evidence>
<dbReference type="GO" id="GO:0005634">
    <property type="term" value="C:nucleus"/>
    <property type="evidence" value="ECO:0007669"/>
    <property type="project" value="UniProtKB-SubCell"/>
</dbReference>
<evidence type="ECO:0000256" key="10">
    <source>
        <dbReference type="ARBA" id="ARBA00022990"/>
    </source>
</evidence>
<reference evidence="18" key="2">
    <citation type="submission" date="2025-08" db="UniProtKB">
        <authorList>
            <consortium name="Ensembl"/>
        </authorList>
    </citation>
    <scope>IDENTIFICATION</scope>
</reference>
<dbReference type="AlphaFoldDB" id="A0A452EQJ3"/>
<evidence type="ECO:0000256" key="15">
    <source>
        <dbReference type="ARBA" id="ARBA00081589"/>
    </source>
</evidence>
<dbReference type="OMA" id="NISWCEF"/>
<keyword evidence="4" id="KW-0963">Cytoplasm</keyword>
<keyword evidence="19" id="KW-1185">Reference proteome</keyword>
<proteinExistence type="predicted"/>
<evidence type="ECO:0000256" key="7">
    <source>
        <dbReference type="ARBA" id="ARBA00022737"/>
    </source>
</evidence>
<reference evidence="18 19" key="1">
    <citation type="submission" date="2016-04" db="EMBL/GenBank/DDBJ databases">
        <title>Polished mammalian reference genomes with single-molecule sequencing and chromosome conformation capture applied to the Capra hircus genome.</title>
        <authorList>
            <person name="Bickhart D.M."/>
            <person name="Koren S."/>
            <person name="Rosen B."/>
            <person name="Hastie A."/>
            <person name="Liachko I."/>
            <person name="Sullivan S.T."/>
            <person name="Burton J."/>
            <person name="Sayre B.L."/>
            <person name="Huson H.J."/>
            <person name="Lee J."/>
            <person name="Lam E."/>
            <person name="Kelley C.M."/>
            <person name="Hutchison J.L."/>
            <person name="Zhou Y."/>
            <person name="Sun J."/>
            <person name="Crisa A."/>
            <person name="Schwartz J.C."/>
            <person name="Hammond J.A."/>
            <person name="Schroeder S.G."/>
            <person name="Liu G.E."/>
            <person name="Dunham M."/>
            <person name="Shendure J."/>
            <person name="Sonstegard T.S."/>
            <person name="Phillippy A.M."/>
            <person name="Van Tassell C.P."/>
            <person name="Smith T.P."/>
        </authorList>
    </citation>
    <scope>NUCLEOTIDE SEQUENCE [LARGE SCALE GENOMIC DNA]</scope>
</reference>
<feature type="chain" id="PRO_5019460830" description="S-phase kinase-associated protein 2" evidence="16">
    <location>
        <begin position="21"/>
        <end position="336"/>
    </location>
</feature>
<dbReference type="FunFam" id="3.80.10.10:FF:000105">
    <property type="entry name" value="S-phase kinase-associated protein 2"/>
    <property type="match status" value="1"/>
</dbReference>
<dbReference type="SUPFAM" id="SSF52047">
    <property type="entry name" value="RNI-like"/>
    <property type="match status" value="1"/>
</dbReference>
<keyword evidence="8" id="KW-0833">Ubl conjugation pathway</keyword>
<dbReference type="EMBL" id="LWLT01000011">
    <property type="status" value="NOT_ANNOTATED_CDS"/>
    <property type="molecule type" value="Genomic_DNA"/>
</dbReference>
<feature type="signal peptide" evidence="16">
    <location>
        <begin position="1"/>
        <end position="20"/>
    </location>
</feature>
<dbReference type="InterPro" id="IPR036047">
    <property type="entry name" value="F-box-like_dom_sf"/>
</dbReference>
<evidence type="ECO:0000256" key="13">
    <source>
        <dbReference type="ARBA" id="ARBA00071634"/>
    </source>
</evidence>
<dbReference type="Gene3D" id="3.80.10.10">
    <property type="entry name" value="Ribonuclease Inhibitor"/>
    <property type="match status" value="1"/>
</dbReference>
<keyword evidence="6" id="KW-0433">Leucine-rich repeat</keyword>
<keyword evidence="11" id="KW-0539">Nucleus</keyword>
<accession>A0A452EQJ3</accession>
<dbReference type="GeneTree" id="ENSGT00390000007918"/>
<dbReference type="GO" id="GO:1990756">
    <property type="term" value="F:ubiquitin-like ligase-substrate adaptor activity"/>
    <property type="evidence" value="ECO:0007669"/>
    <property type="project" value="UniProtKB-ARBA"/>
</dbReference>
<sequence length="336" mass="38407">ELLLGIFSCLCLLELMKVSSVCKRWYKLVFDEFLWQTVDLMGRNLYPDVVGQLLSQGVVAFHCRLCLPQSFMDQPLVEHFSPFCLQHPDLSNSVINVSTLHGLLSHCLQLLDPVVNNLAQNTNLLQLNLSGYSGFSESSLKTLLSSCSRLDELNLSWCYDFTEKHVQVAVAHVLETITQLNLSRYCRNLQRSDVSTLVGRCPNLVHLDLSDSVMLNNDCFPEFYQLKYLQHLSFSWCYDIIPETLLELGEIPTLETFQVFGIMPDGTLHLLKEALPHLQINCSHFITITRPTIGNKKNQEIRGINCCHWHSPVIYEASVARWCLLFSLNRESRQEA</sequence>
<dbReference type="GO" id="GO:0019005">
    <property type="term" value="C:SCF ubiquitin ligase complex"/>
    <property type="evidence" value="ECO:0007669"/>
    <property type="project" value="UniProtKB-ARBA"/>
</dbReference>
<dbReference type="PROSITE" id="PS50181">
    <property type="entry name" value="FBOX"/>
    <property type="match status" value="1"/>
</dbReference>
<evidence type="ECO:0000256" key="5">
    <source>
        <dbReference type="ARBA" id="ARBA00022553"/>
    </source>
</evidence>
<comment type="function">
    <text evidence="12">Substrate recognition component of a SCF (SKP1-CUL1-F-box protein) E3 ubiquitin-protein ligase complex which mediates the ubiquitination and subsequent proteasomal degradation of target proteins involved in cell cycle progression, signal transduction and transcription. Specifically recognizes phosphorylated CDKN1B/p27kip and is involved in regulation of G1/S transition. Degradation of CDKN1B/p27kip also requires CKS1. Recognizes target proteins ORC1, CDT1, RBL2, KMT2A/MLL1, CDK9, RAG2, NBN, FOXO1, UBP43, YTHDF2, and probably MYC, TOB1 and TAL1. Degradation of TAL1 also requires STUB1. Recognizes CDKN1A in association with CCNE1 or CCNE2 and CDK2. Promotes ubiquitination and destruction of CDH1 in a CK1-dependent manner, thereby regulating cell migration. Following phosphorylation in response to DNA damage, mediates 'Lys-63'-linked ubiquitination of NBN, promoting ATM recruitment to DNA damage sites and DNA repair via homologous recombination.</text>
</comment>
<evidence type="ECO:0000313" key="19">
    <source>
        <dbReference type="Proteomes" id="UP000291000"/>
    </source>
</evidence>
<evidence type="ECO:0000256" key="11">
    <source>
        <dbReference type="ARBA" id="ARBA00023242"/>
    </source>
</evidence>
<dbReference type="STRING" id="9925.ENSCHIP00000014344"/>
<keyword evidence="9" id="KW-0832">Ubl conjugation</keyword>
<keyword evidence="5" id="KW-0597">Phosphoprotein</keyword>
<dbReference type="Pfam" id="PF12937">
    <property type="entry name" value="F-box-like"/>
    <property type="match status" value="1"/>
</dbReference>
<keyword evidence="16" id="KW-0732">Signal</keyword>
<comment type="subcellular location">
    <subcellularLocation>
        <location evidence="2">Cytoplasm</location>
    </subcellularLocation>
    <subcellularLocation>
        <location evidence="1">Nucleus</location>
    </subcellularLocation>
</comment>
<evidence type="ECO:0000256" key="1">
    <source>
        <dbReference type="ARBA" id="ARBA00004123"/>
    </source>
</evidence>
<dbReference type="PANTHER" id="PTHR13382:SF69">
    <property type="entry name" value="FI18408P1"/>
    <property type="match status" value="1"/>
</dbReference>
<protein>
    <recommendedName>
        <fullName evidence="13">S-phase kinase-associated protein 2</fullName>
    </recommendedName>
    <alternativeName>
        <fullName evidence="15">Cyclin-A/CDK2-associated protein p45</fullName>
    </alternativeName>
    <alternativeName>
        <fullName evidence="14">F-box protein Skp2</fullName>
    </alternativeName>
</protein>
<dbReference type="PANTHER" id="PTHR13382">
    <property type="entry name" value="MITOCHONDRIAL ATP SYNTHASE COUPLING FACTOR B"/>
    <property type="match status" value="1"/>
</dbReference>
<evidence type="ECO:0000256" key="16">
    <source>
        <dbReference type="SAM" id="SignalP"/>
    </source>
</evidence>
<dbReference type="Ensembl" id="ENSCHIT00000022138.1">
    <property type="protein sequence ID" value="ENSCHIP00000014344.1"/>
    <property type="gene ID" value="ENSCHIG00000015420.1"/>
</dbReference>
<dbReference type="GO" id="GO:0000082">
    <property type="term" value="P:G1/S transition of mitotic cell cycle"/>
    <property type="evidence" value="ECO:0007669"/>
    <property type="project" value="UniProtKB-ARBA"/>
</dbReference>
<evidence type="ECO:0000313" key="18">
    <source>
        <dbReference type="Ensembl" id="ENSCHIP00000014344.1"/>
    </source>
</evidence>
<keyword evidence="7" id="KW-0677">Repeat</keyword>
<dbReference type="GO" id="GO:0006511">
    <property type="term" value="P:ubiquitin-dependent protein catabolic process"/>
    <property type="evidence" value="ECO:0007669"/>
    <property type="project" value="UniProtKB-ARBA"/>
</dbReference>
<feature type="domain" description="F-box" evidence="17">
    <location>
        <begin position="1"/>
        <end position="38"/>
    </location>
</feature>
<dbReference type="SUPFAM" id="SSF81383">
    <property type="entry name" value="F-box domain"/>
    <property type="match status" value="1"/>
</dbReference>
<organism evidence="18 19">
    <name type="scientific">Capra hircus</name>
    <name type="common">Goat</name>
    <dbReference type="NCBI Taxonomy" id="9925"/>
    <lineage>
        <taxon>Eukaryota</taxon>
        <taxon>Metazoa</taxon>
        <taxon>Chordata</taxon>
        <taxon>Craniata</taxon>
        <taxon>Vertebrata</taxon>
        <taxon>Euteleostomi</taxon>
        <taxon>Mammalia</taxon>
        <taxon>Eutheria</taxon>
        <taxon>Laurasiatheria</taxon>
        <taxon>Artiodactyla</taxon>
        <taxon>Ruminantia</taxon>
        <taxon>Pecora</taxon>
        <taxon>Bovidae</taxon>
        <taxon>Caprinae</taxon>
        <taxon>Capra</taxon>
    </lineage>
</organism>
<evidence type="ECO:0000256" key="4">
    <source>
        <dbReference type="ARBA" id="ARBA00022490"/>
    </source>
</evidence>
<dbReference type="InterPro" id="IPR001810">
    <property type="entry name" value="F-box_dom"/>
</dbReference>
<name>A0A452EQJ3_CAPHI</name>
<evidence type="ECO:0000256" key="14">
    <source>
        <dbReference type="ARBA" id="ARBA00077776"/>
    </source>
</evidence>
<comment type="pathway">
    <text evidence="3">Protein modification; protein ubiquitination.</text>
</comment>
<evidence type="ECO:0000256" key="9">
    <source>
        <dbReference type="ARBA" id="ARBA00022843"/>
    </source>
</evidence>
<dbReference type="SMART" id="SM00367">
    <property type="entry name" value="LRR_CC"/>
    <property type="match status" value="3"/>
</dbReference>
<evidence type="ECO:0000256" key="6">
    <source>
        <dbReference type="ARBA" id="ARBA00022614"/>
    </source>
</evidence>
<dbReference type="InterPro" id="IPR050648">
    <property type="entry name" value="F-box_LRR-repeat"/>
</dbReference>
<dbReference type="InterPro" id="IPR006553">
    <property type="entry name" value="Leu-rich_rpt_Cys-con_subtyp"/>
</dbReference>
<dbReference type="GO" id="GO:1905168">
    <property type="term" value="P:positive regulation of double-strand break repair via homologous recombination"/>
    <property type="evidence" value="ECO:0007669"/>
    <property type="project" value="UniProtKB-ARBA"/>
</dbReference>
<reference evidence="18" key="3">
    <citation type="submission" date="2025-09" db="UniProtKB">
        <authorList>
            <consortium name="Ensembl"/>
        </authorList>
    </citation>
    <scope>IDENTIFICATION</scope>
</reference>
<keyword evidence="10" id="KW-0007">Acetylation</keyword>
<dbReference type="Proteomes" id="UP000291000">
    <property type="component" value="Chromosome 14"/>
</dbReference>